<evidence type="ECO:0000256" key="4">
    <source>
        <dbReference type="ARBA" id="ARBA00012748"/>
    </source>
</evidence>
<dbReference type="InterPro" id="IPR001917">
    <property type="entry name" value="Aminotrans_II_pyridoxalP_BS"/>
</dbReference>
<comment type="catalytic activity">
    <reaction evidence="8">
        <text>L-histidinol phosphate + 2-oxoglutarate = 3-(imidazol-4-yl)-2-oxopropyl phosphate + L-glutamate</text>
        <dbReference type="Rhea" id="RHEA:23744"/>
        <dbReference type="ChEBI" id="CHEBI:16810"/>
        <dbReference type="ChEBI" id="CHEBI:29985"/>
        <dbReference type="ChEBI" id="CHEBI:57766"/>
        <dbReference type="ChEBI" id="CHEBI:57980"/>
        <dbReference type="EC" id="2.6.1.9"/>
    </reaction>
</comment>
<comment type="similarity">
    <text evidence="3 9">Belongs to the class-II pyridoxal-phosphate-dependent aminotransferase family.</text>
</comment>
<dbReference type="GO" id="GO:0004400">
    <property type="term" value="F:histidinol-phosphate transaminase activity"/>
    <property type="evidence" value="ECO:0007669"/>
    <property type="project" value="UniProtKB-EC"/>
</dbReference>
<sequence length="288" mass="31433">MYQVCAQTNDVGVRKVPLNVKDGRFQLRVDELGKYLRYRLGVVDGGVQVKRALSADPDVKILFLCSPGNPTGSLLDPQDVKALLEYRSYRGLIVVDEAYIDFAETVDGQNPSAATWVMDYPNLLVSQTLSKSFGLAAIRFGVGIAQPALIQYLSKAKAPYNLSTPTLSIAEEALSAEGVEAMRRNVAVLVSDRRRLIEALRAMPRIGKILGLCDANFVLAEVLDRDGNPSNAAAQAVYEALAKDRGVVVRFRGNEPGCFACLRITVGTAEEIGVLLRELTKIFERAEV</sequence>
<keyword evidence="6 11" id="KW-0808">Transferase</keyword>
<proteinExistence type="inferred from homology"/>
<keyword evidence="12" id="KW-1185">Reference proteome</keyword>
<evidence type="ECO:0000256" key="7">
    <source>
        <dbReference type="ARBA" id="ARBA00022898"/>
    </source>
</evidence>
<evidence type="ECO:0000256" key="3">
    <source>
        <dbReference type="ARBA" id="ARBA00008392"/>
    </source>
</evidence>
<evidence type="ECO:0000256" key="1">
    <source>
        <dbReference type="ARBA" id="ARBA00001933"/>
    </source>
</evidence>
<evidence type="ECO:0000256" key="9">
    <source>
        <dbReference type="RuleBase" id="RU003693"/>
    </source>
</evidence>
<organism evidence="11 12">
    <name type="scientific">Olpidium bornovanus</name>
    <dbReference type="NCBI Taxonomy" id="278681"/>
    <lineage>
        <taxon>Eukaryota</taxon>
        <taxon>Fungi</taxon>
        <taxon>Fungi incertae sedis</taxon>
        <taxon>Olpidiomycota</taxon>
        <taxon>Olpidiomycotina</taxon>
        <taxon>Olpidiomycetes</taxon>
        <taxon>Olpidiales</taxon>
        <taxon>Olpidiaceae</taxon>
        <taxon>Olpidium</taxon>
    </lineage>
</organism>
<comment type="cofactor">
    <cofactor evidence="1 9">
        <name>pyridoxal 5'-phosphate</name>
        <dbReference type="ChEBI" id="CHEBI:597326"/>
    </cofactor>
</comment>
<dbReference type="InterPro" id="IPR004839">
    <property type="entry name" value="Aminotransferase_I/II_large"/>
</dbReference>
<protein>
    <recommendedName>
        <fullName evidence="4">histidinol-phosphate transaminase</fullName>
        <ecNumber evidence="4">2.6.1.9</ecNumber>
    </recommendedName>
</protein>
<dbReference type="EMBL" id="JAEFCI010009390">
    <property type="protein sequence ID" value="KAG5457837.1"/>
    <property type="molecule type" value="Genomic_DNA"/>
</dbReference>
<name>A0A8H8DH75_9FUNG</name>
<reference evidence="11 12" key="1">
    <citation type="journal article" name="Sci. Rep.">
        <title>Genome-scale phylogenetic analyses confirm Olpidium as the closest living zoosporic fungus to the non-flagellated, terrestrial fungi.</title>
        <authorList>
            <person name="Chang Y."/>
            <person name="Rochon D."/>
            <person name="Sekimoto S."/>
            <person name="Wang Y."/>
            <person name="Chovatia M."/>
            <person name="Sandor L."/>
            <person name="Salamov A."/>
            <person name="Grigoriev I.V."/>
            <person name="Stajich J.E."/>
            <person name="Spatafora J.W."/>
        </authorList>
    </citation>
    <scope>NUCLEOTIDE SEQUENCE [LARGE SCALE GENOMIC DNA]</scope>
    <source>
        <strain evidence="11">S191</strain>
    </source>
</reference>
<dbReference type="OrthoDB" id="2015537at2759"/>
<dbReference type="PANTHER" id="PTHR42885">
    <property type="entry name" value="HISTIDINOL-PHOSPHATE AMINOTRANSFERASE-RELATED"/>
    <property type="match status" value="1"/>
</dbReference>
<accession>A0A8H8DH75</accession>
<evidence type="ECO:0000313" key="12">
    <source>
        <dbReference type="Proteomes" id="UP000673691"/>
    </source>
</evidence>
<keyword evidence="5" id="KW-0032">Aminotransferase</keyword>
<dbReference type="EC" id="2.6.1.9" evidence="4"/>
<comment type="pathway">
    <text evidence="2">Amino-acid biosynthesis; L-histidine biosynthesis; L-histidine from 5-phospho-alpha-D-ribose 1-diphosphate: step 7/9.</text>
</comment>
<dbReference type="Gene3D" id="3.40.640.10">
    <property type="entry name" value="Type I PLP-dependent aspartate aminotransferase-like (Major domain)"/>
    <property type="match status" value="1"/>
</dbReference>
<dbReference type="GO" id="GO:0030170">
    <property type="term" value="F:pyridoxal phosphate binding"/>
    <property type="evidence" value="ECO:0007669"/>
    <property type="project" value="InterPro"/>
</dbReference>
<gene>
    <name evidence="11" type="ORF">BJ554DRAFT_2053</name>
</gene>
<dbReference type="CDD" id="cd00609">
    <property type="entry name" value="AAT_like"/>
    <property type="match status" value="1"/>
</dbReference>
<evidence type="ECO:0000313" key="11">
    <source>
        <dbReference type="EMBL" id="KAG5457837.1"/>
    </source>
</evidence>
<dbReference type="PROSITE" id="PS00599">
    <property type="entry name" value="AA_TRANSFER_CLASS_2"/>
    <property type="match status" value="1"/>
</dbReference>
<evidence type="ECO:0000259" key="10">
    <source>
        <dbReference type="Pfam" id="PF00155"/>
    </source>
</evidence>
<dbReference type="SUPFAM" id="SSF53383">
    <property type="entry name" value="PLP-dependent transferases"/>
    <property type="match status" value="1"/>
</dbReference>
<evidence type="ECO:0000256" key="8">
    <source>
        <dbReference type="ARBA" id="ARBA00047481"/>
    </source>
</evidence>
<dbReference type="Pfam" id="PF00155">
    <property type="entry name" value="Aminotran_1_2"/>
    <property type="match status" value="1"/>
</dbReference>
<feature type="domain" description="Aminotransferase class I/classII large" evidence="10">
    <location>
        <begin position="2"/>
        <end position="278"/>
    </location>
</feature>
<keyword evidence="7 9" id="KW-0663">Pyridoxal phosphate</keyword>
<dbReference type="AlphaFoldDB" id="A0A8H8DH75"/>
<dbReference type="InterPro" id="IPR015422">
    <property type="entry name" value="PyrdxlP-dep_Trfase_small"/>
</dbReference>
<dbReference type="Proteomes" id="UP000673691">
    <property type="component" value="Unassembled WGS sequence"/>
</dbReference>
<dbReference type="Gene3D" id="3.90.1150.10">
    <property type="entry name" value="Aspartate Aminotransferase, domain 1"/>
    <property type="match status" value="1"/>
</dbReference>
<evidence type="ECO:0000256" key="2">
    <source>
        <dbReference type="ARBA" id="ARBA00005011"/>
    </source>
</evidence>
<dbReference type="InterPro" id="IPR015424">
    <property type="entry name" value="PyrdxlP-dep_Trfase"/>
</dbReference>
<comment type="caution">
    <text evidence="11">The sequence shown here is derived from an EMBL/GenBank/DDBJ whole genome shotgun (WGS) entry which is preliminary data.</text>
</comment>
<dbReference type="InterPro" id="IPR015421">
    <property type="entry name" value="PyrdxlP-dep_Trfase_major"/>
</dbReference>
<evidence type="ECO:0000256" key="6">
    <source>
        <dbReference type="ARBA" id="ARBA00022679"/>
    </source>
</evidence>
<dbReference type="PANTHER" id="PTHR42885:SF2">
    <property type="entry name" value="HISTIDINOL-PHOSPHATE AMINOTRANSFERASE"/>
    <property type="match status" value="1"/>
</dbReference>
<evidence type="ECO:0000256" key="5">
    <source>
        <dbReference type="ARBA" id="ARBA00022576"/>
    </source>
</evidence>